<dbReference type="PANTHER" id="PTHR12304:SF46">
    <property type="entry name" value="INOSINE-ADENOSINE-GUANOSINE-NUCLEOSIDE HYDROLASE"/>
    <property type="match status" value="1"/>
</dbReference>
<organism evidence="7">
    <name type="scientific">Cladocopium goreaui</name>
    <dbReference type="NCBI Taxonomy" id="2562237"/>
    <lineage>
        <taxon>Eukaryota</taxon>
        <taxon>Sar</taxon>
        <taxon>Alveolata</taxon>
        <taxon>Dinophyceae</taxon>
        <taxon>Suessiales</taxon>
        <taxon>Symbiodiniaceae</taxon>
        <taxon>Cladocopium</taxon>
    </lineage>
</organism>
<evidence type="ECO:0000313" key="8">
    <source>
        <dbReference type="EMBL" id="CAL4765074.1"/>
    </source>
</evidence>
<sequence length="528" mass="58011">MWCAKIAMVILAAAEPPICGEETCVSSKPLVLDHDGNYDDILVLLALLQRSDLDLKAVMVTPADCELDAAVEVTAKVLRMLNRSAVPVLPGRFPARYNEFPKVWRELATEMLQVADIYLQELPPLDVKEAAHEWLERYLEAAEGPTDFVLTGPVTNLNWALQRRPHLASKVGRVFWMAGAVDVDGNIRDSDDDKPQDSDGSAEWNAFWDPEGTAELLRLGLDLWLVPLDATNAVPVRKDFIQRLDPTKLVSRTAQQIWAQSKFQKSNAVYYMWDTLTVGLYLQPTLCSWETMPLQGHASGKEQGRISRAKNSSSGTKVVNVAKVTDVPAFVEFLLITFDQPPDSGATSQKAWSSGFLRQTSPCSTAATTPELGPSTSPEARDHAHHSSLWQLPVKELKAKLTALGSDLKGVTEKTELIMLLESVLANCHSSSCLPGPSKRAMVKRAANVDGQDVEPPLKRGTSPSTAPASPDFGPSTSPEARDHAHHSDLWQLPVKELKARLTALGTDLRGVTEKTELIMLLEEYLVL</sequence>
<protein>
    <submittedName>
        <fullName evidence="8">Pyrimidine-specific ribonucleoside hydrolase RihB</fullName>
    </submittedName>
</protein>
<feature type="compositionally biased region" description="Basic and acidic residues" evidence="4">
    <location>
        <begin position="186"/>
        <end position="197"/>
    </location>
</feature>
<dbReference type="SUPFAM" id="SSF53590">
    <property type="entry name" value="Nucleoside hydrolase"/>
    <property type="match status" value="1"/>
</dbReference>
<dbReference type="AlphaFoldDB" id="A0A9P1BQM2"/>
<name>A0A9P1BQM2_9DINO</name>
<proteinExistence type="inferred from homology"/>
<dbReference type="Proteomes" id="UP001152797">
    <property type="component" value="Unassembled WGS sequence"/>
</dbReference>
<evidence type="ECO:0000256" key="3">
    <source>
        <dbReference type="ARBA" id="ARBA00023295"/>
    </source>
</evidence>
<evidence type="ECO:0000256" key="5">
    <source>
        <dbReference type="SAM" id="SignalP"/>
    </source>
</evidence>
<keyword evidence="5" id="KW-0732">Signal</keyword>
<keyword evidence="2 8" id="KW-0378">Hydrolase</keyword>
<feature type="chain" id="PRO_5043269687" evidence="5">
    <location>
        <begin position="21"/>
        <end position="528"/>
    </location>
</feature>
<dbReference type="GO" id="GO:0005829">
    <property type="term" value="C:cytosol"/>
    <property type="evidence" value="ECO:0007669"/>
    <property type="project" value="TreeGrafter"/>
</dbReference>
<dbReference type="GO" id="GO:0008477">
    <property type="term" value="F:purine nucleosidase activity"/>
    <property type="evidence" value="ECO:0007669"/>
    <property type="project" value="TreeGrafter"/>
</dbReference>
<dbReference type="EMBL" id="CAMXCT020000364">
    <property type="protein sequence ID" value="CAL1131137.1"/>
    <property type="molecule type" value="Genomic_DNA"/>
</dbReference>
<feature type="compositionally biased region" description="Polar residues" evidence="4">
    <location>
        <begin position="360"/>
        <end position="378"/>
    </location>
</feature>
<comment type="similarity">
    <text evidence="1">Belongs to the IUNH family.</text>
</comment>
<dbReference type="GO" id="GO:0006152">
    <property type="term" value="P:purine nucleoside catabolic process"/>
    <property type="evidence" value="ECO:0007669"/>
    <property type="project" value="TreeGrafter"/>
</dbReference>
<dbReference type="PANTHER" id="PTHR12304">
    <property type="entry name" value="INOSINE-URIDINE PREFERRING NUCLEOSIDE HYDROLASE"/>
    <property type="match status" value="1"/>
</dbReference>
<dbReference type="EMBL" id="CAMXCT010000364">
    <property type="protein sequence ID" value="CAI3977762.1"/>
    <property type="molecule type" value="Genomic_DNA"/>
</dbReference>
<evidence type="ECO:0000256" key="2">
    <source>
        <dbReference type="ARBA" id="ARBA00022801"/>
    </source>
</evidence>
<feature type="region of interest" description="Disordered" evidence="4">
    <location>
        <begin position="360"/>
        <end position="386"/>
    </location>
</feature>
<evidence type="ECO:0000313" key="9">
    <source>
        <dbReference type="Proteomes" id="UP001152797"/>
    </source>
</evidence>
<gene>
    <name evidence="7" type="ORF">C1SCF055_LOCUS5880</name>
</gene>
<dbReference type="OrthoDB" id="432381at2759"/>
<evidence type="ECO:0000256" key="4">
    <source>
        <dbReference type="SAM" id="MobiDB-lite"/>
    </source>
</evidence>
<feature type="signal peptide" evidence="5">
    <location>
        <begin position="1"/>
        <end position="20"/>
    </location>
</feature>
<dbReference type="Gene3D" id="3.90.245.10">
    <property type="entry name" value="Ribonucleoside hydrolase-like"/>
    <property type="match status" value="1"/>
</dbReference>
<reference evidence="8 9" key="2">
    <citation type="submission" date="2024-05" db="EMBL/GenBank/DDBJ databases">
        <authorList>
            <person name="Chen Y."/>
            <person name="Shah S."/>
            <person name="Dougan E. K."/>
            <person name="Thang M."/>
            <person name="Chan C."/>
        </authorList>
    </citation>
    <scope>NUCLEOTIDE SEQUENCE [LARGE SCALE GENOMIC DNA]</scope>
</reference>
<feature type="region of interest" description="Disordered" evidence="4">
    <location>
        <begin position="447"/>
        <end position="488"/>
    </location>
</feature>
<reference evidence="7" key="1">
    <citation type="submission" date="2022-10" db="EMBL/GenBank/DDBJ databases">
        <authorList>
            <person name="Chen Y."/>
            <person name="Dougan E. K."/>
            <person name="Chan C."/>
            <person name="Rhodes N."/>
            <person name="Thang M."/>
        </authorList>
    </citation>
    <scope>NUCLEOTIDE SEQUENCE</scope>
</reference>
<dbReference type="InterPro" id="IPR036452">
    <property type="entry name" value="Ribo_hydro-like"/>
</dbReference>
<evidence type="ECO:0000256" key="1">
    <source>
        <dbReference type="ARBA" id="ARBA00009176"/>
    </source>
</evidence>
<dbReference type="InterPro" id="IPR023186">
    <property type="entry name" value="IUNH"/>
</dbReference>
<evidence type="ECO:0000259" key="6">
    <source>
        <dbReference type="Pfam" id="PF01156"/>
    </source>
</evidence>
<keyword evidence="9" id="KW-1185">Reference proteome</keyword>
<dbReference type="InterPro" id="IPR001910">
    <property type="entry name" value="Inosine/uridine_hydrolase_dom"/>
</dbReference>
<comment type="caution">
    <text evidence="7">The sequence shown here is derived from an EMBL/GenBank/DDBJ whole genome shotgun (WGS) entry which is preliminary data.</text>
</comment>
<feature type="domain" description="Inosine/uridine-preferring nucleoside hydrolase" evidence="6">
    <location>
        <begin position="30"/>
        <end position="331"/>
    </location>
</feature>
<evidence type="ECO:0000313" key="7">
    <source>
        <dbReference type="EMBL" id="CAI3977762.1"/>
    </source>
</evidence>
<dbReference type="EMBL" id="CAMXCT030000364">
    <property type="protein sequence ID" value="CAL4765074.1"/>
    <property type="molecule type" value="Genomic_DNA"/>
</dbReference>
<accession>A0A9P1BQM2</accession>
<dbReference type="Pfam" id="PF01156">
    <property type="entry name" value="IU_nuc_hydro"/>
    <property type="match status" value="1"/>
</dbReference>
<feature type="region of interest" description="Disordered" evidence="4">
    <location>
        <begin position="186"/>
        <end position="205"/>
    </location>
</feature>
<keyword evidence="3" id="KW-0326">Glycosidase</keyword>